<dbReference type="InterPro" id="IPR011011">
    <property type="entry name" value="Znf_FYVE_PHD"/>
</dbReference>
<accession>A0AAD7KGE8</accession>
<dbReference type="InterPro" id="IPR011009">
    <property type="entry name" value="Kinase-like_dom_sf"/>
</dbReference>
<evidence type="ECO:0000313" key="2">
    <source>
        <dbReference type="EMBL" id="KAJ7784157.1"/>
    </source>
</evidence>
<dbReference type="EMBL" id="JARKIB010000002">
    <property type="protein sequence ID" value="KAJ7784157.1"/>
    <property type="molecule type" value="Genomic_DNA"/>
</dbReference>
<dbReference type="Gene3D" id="3.30.40.10">
    <property type="entry name" value="Zinc/RING finger domain, C3HC4 (zinc finger)"/>
    <property type="match status" value="1"/>
</dbReference>
<dbReference type="AlphaFoldDB" id="A0AAD7KGE8"/>
<dbReference type="SUPFAM" id="SSF56112">
    <property type="entry name" value="Protein kinase-like (PK-like)"/>
    <property type="match status" value="1"/>
</dbReference>
<protein>
    <recommendedName>
        <fullName evidence="4">Protein kinase domain-containing protein</fullName>
    </recommendedName>
</protein>
<gene>
    <name evidence="2" type="ORF">B0H16DRAFT_1782965</name>
</gene>
<keyword evidence="3" id="KW-1185">Reference proteome</keyword>
<feature type="region of interest" description="Disordered" evidence="1">
    <location>
        <begin position="632"/>
        <end position="661"/>
    </location>
</feature>
<dbReference type="Proteomes" id="UP001215598">
    <property type="component" value="Unassembled WGS sequence"/>
</dbReference>
<reference evidence="2" key="1">
    <citation type="submission" date="2023-03" db="EMBL/GenBank/DDBJ databases">
        <title>Massive genome expansion in bonnet fungi (Mycena s.s.) driven by repeated elements and novel gene families across ecological guilds.</title>
        <authorList>
            <consortium name="Lawrence Berkeley National Laboratory"/>
            <person name="Harder C.B."/>
            <person name="Miyauchi S."/>
            <person name="Viragh M."/>
            <person name="Kuo A."/>
            <person name="Thoen E."/>
            <person name="Andreopoulos B."/>
            <person name="Lu D."/>
            <person name="Skrede I."/>
            <person name="Drula E."/>
            <person name="Henrissat B."/>
            <person name="Morin E."/>
            <person name="Kohler A."/>
            <person name="Barry K."/>
            <person name="LaButti K."/>
            <person name="Morin E."/>
            <person name="Salamov A."/>
            <person name="Lipzen A."/>
            <person name="Mereny Z."/>
            <person name="Hegedus B."/>
            <person name="Baldrian P."/>
            <person name="Stursova M."/>
            <person name="Weitz H."/>
            <person name="Taylor A."/>
            <person name="Grigoriev I.V."/>
            <person name="Nagy L.G."/>
            <person name="Martin F."/>
            <person name="Kauserud H."/>
        </authorList>
    </citation>
    <scope>NUCLEOTIDE SEQUENCE</scope>
    <source>
        <strain evidence="2">CBHHK182m</strain>
    </source>
</reference>
<proteinExistence type="predicted"/>
<evidence type="ECO:0008006" key="4">
    <source>
        <dbReference type="Google" id="ProtNLM"/>
    </source>
</evidence>
<feature type="region of interest" description="Disordered" evidence="1">
    <location>
        <begin position="556"/>
        <end position="602"/>
    </location>
</feature>
<dbReference type="InterPro" id="IPR013083">
    <property type="entry name" value="Znf_RING/FYVE/PHD"/>
</dbReference>
<evidence type="ECO:0000313" key="3">
    <source>
        <dbReference type="Proteomes" id="UP001215598"/>
    </source>
</evidence>
<sequence>MFKFVGVILTASSWRLQLFSLIAPITQLLCSLSALMAFISNASNFTLGDGIYTNVQGNIVHHHNNFYGTKRRRDGIEGGSDVLLLTDRSEQRRRSEEGAGNGIKVIRQKNLQLIRQIGSGPGYLLHAGLNKSRAVTVKVFNGNNSMAQQQLDLEVALLKGVIHPNVPRIQGVSSPTSVTHFIAYEDVCGRNAKGPLADALQNRTRSIRLGLKMVADLSAGLGYLSTQSTSLGGMKVENFDVFLDVRDRFLLIINPNSLDEAHANSQSSQDERTWALFNGLCDRVLLSANRVLHTEEIDRDPAVLPPTSAPHKSDSSSFCIGLSSLQNKQEDAGAEPIGSADPRREYVWRAMDRGNRSLATVTDHLTTYLDIALARFQRLTQTDGQRVHRCRGYVREEITLAPTVVDSAVVARDTPRPLEICSICHEIVGLDEEFRCICGDSGPGSRYTVKCAVCKFWSHGDCAGSVELDFICPLCERLMNPISPRAPSFLSGGLPRDRRGRIAQMSLNLVDIKVTEEGDDDLFGDETPGPQVPQGLTERERARAFLEALRSHPHLSVQGGWGLGDGTLDSVRPEEEEEEEDEPPIDAPSFLSGGPRDRRGRIAGNSLNLVGREREREFLEALRSPDIESHANLGFKGGWGLGDGTLDSARPEEEEDESPIFDWDEAQAVVERMVGMSMNG</sequence>
<dbReference type="SUPFAM" id="SSF57903">
    <property type="entry name" value="FYVE/PHD zinc finger"/>
    <property type="match status" value="1"/>
</dbReference>
<feature type="compositionally biased region" description="Acidic residues" evidence="1">
    <location>
        <begin position="574"/>
        <end position="584"/>
    </location>
</feature>
<feature type="compositionally biased region" description="Acidic residues" evidence="1">
    <location>
        <begin position="652"/>
        <end position="661"/>
    </location>
</feature>
<organism evidence="2 3">
    <name type="scientific">Mycena metata</name>
    <dbReference type="NCBI Taxonomy" id="1033252"/>
    <lineage>
        <taxon>Eukaryota</taxon>
        <taxon>Fungi</taxon>
        <taxon>Dikarya</taxon>
        <taxon>Basidiomycota</taxon>
        <taxon>Agaricomycotina</taxon>
        <taxon>Agaricomycetes</taxon>
        <taxon>Agaricomycetidae</taxon>
        <taxon>Agaricales</taxon>
        <taxon>Marasmiineae</taxon>
        <taxon>Mycenaceae</taxon>
        <taxon>Mycena</taxon>
    </lineage>
</organism>
<comment type="caution">
    <text evidence="2">The sequence shown here is derived from an EMBL/GenBank/DDBJ whole genome shotgun (WGS) entry which is preliminary data.</text>
</comment>
<evidence type="ECO:0000256" key="1">
    <source>
        <dbReference type="SAM" id="MobiDB-lite"/>
    </source>
</evidence>
<dbReference type="Gene3D" id="1.10.510.10">
    <property type="entry name" value="Transferase(Phosphotransferase) domain 1"/>
    <property type="match status" value="1"/>
</dbReference>
<name>A0AAD7KGE8_9AGAR</name>